<reference evidence="1 2" key="1">
    <citation type="submission" date="2020-08" db="EMBL/GenBank/DDBJ databases">
        <title>Genomic Encyclopedia of Type Strains, Phase IV (KMG-V): Genome sequencing to study the core and pangenomes of soil and plant-associated prokaryotes.</title>
        <authorList>
            <person name="Whitman W."/>
        </authorList>
    </citation>
    <scope>NUCLEOTIDE SEQUENCE [LARGE SCALE GENOMIC DNA]</scope>
    <source>
        <strain evidence="1 2">SEMIA 492</strain>
    </source>
</reference>
<dbReference type="Pfam" id="PF03928">
    <property type="entry name" value="HbpS-like"/>
    <property type="match status" value="1"/>
</dbReference>
<sequence>MDLLSLAKDVAQRVEEESARAKVPVTVTVIDVHGNTVLQHRMNGALAFSMLISERKAYTSALIRVRTADLFHLVQPEKELFHLMSQERFCAMGGGAPLQHDGEFVGGVGVSGGTVAQDVGILEAALKRTGKMTPENPVETAVV</sequence>
<dbReference type="Gene3D" id="3.30.450.150">
    <property type="entry name" value="Haem-degrading domain"/>
    <property type="match status" value="1"/>
</dbReference>
<dbReference type="InterPro" id="IPR052517">
    <property type="entry name" value="GlcG_carb_metab_protein"/>
</dbReference>
<dbReference type="PANTHER" id="PTHR34309:SF1">
    <property type="entry name" value="PROTEIN GLCG"/>
    <property type="match status" value="1"/>
</dbReference>
<dbReference type="InterPro" id="IPR005624">
    <property type="entry name" value="PduO/GlcC-like"/>
</dbReference>
<dbReference type="PANTHER" id="PTHR34309">
    <property type="entry name" value="SLR1406 PROTEIN"/>
    <property type="match status" value="1"/>
</dbReference>
<accession>A0A7W6ZZE1</accession>
<evidence type="ECO:0000313" key="1">
    <source>
        <dbReference type="EMBL" id="MBB4571415.1"/>
    </source>
</evidence>
<dbReference type="AlphaFoldDB" id="A0A7W6ZZE1"/>
<name>A0A7W6ZZE1_9HYPH</name>
<dbReference type="Proteomes" id="UP000543836">
    <property type="component" value="Unassembled WGS sequence"/>
</dbReference>
<protein>
    <submittedName>
        <fullName evidence="1">Uncharacterized protein GlcG (DUF336 family)</fullName>
    </submittedName>
</protein>
<organism evidence="1 2">
    <name type="scientific">Rhizobium leucaenae</name>
    <dbReference type="NCBI Taxonomy" id="29450"/>
    <lineage>
        <taxon>Bacteria</taxon>
        <taxon>Pseudomonadati</taxon>
        <taxon>Pseudomonadota</taxon>
        <taxon>Alphaproteobacteria</taxon>
        <taxon>Hyphomicrobiales</taxon>
        <taxon>Rhizobiaceae</taxon>
        <taxon>Rhizobium/Agrobacterium group</taxon>
        <taxon>Rhizobium</taxon>
    </lineage>
</organism>
<proteinExistence type="predicted"/>
<dbReference type="SUPFAM" id="SSF143744">
    <property type="entry name" value="GlcG-like"/>
    <property type="match status" value="1"/>
</dbReference>
<evidence type="ECO:0000313" key="2">
    <source>
        <dbReference type="Proteomes" id="UP000543836"/>
    </source>
</evidence>
<dbReference type="GeneID" id="32531367"/>
<keyword evidence="2" id="KW-1185">Reference proteome</keyword>
<dbReference type="RefSeq" id="WP_051264239.1">
    <property type="nucleotide sequence ID" value="NZ_JACIIG010000024.1"/>
</dbReference>
<dbReference type="InterPro" id="IPR038084">
    <property type="entry name" value="PduO/GlcC-like_sf"/>
</dbReference>
<comment type="caution">
    <text evidence="1">The sequence shown here is derived from an EMBL/GenBank/DDBJ whole genome shotgun (WGS) entry which is preliminary data.</text>
</comment>
<gene>
    <name evidence="1" type="ORF">GGE60_005576</name>
</gene>
<dbReference type="EMBL" id="JACIIG010000024">
    <property type="protein sequence ID" value="MBB4571415.1"/>
    <property type="molecule type" value="Genomic_DNA"/>
</dbReference>